<organism evidence="4 5">
    <name type="scientific">Lysinimonas soli</name>
    <dbReference type="NCBI Taxonomy" id="1074233"/>
    <lineage>
        <taxon>Bacteria</taxon>
        <taxon>Bacillati</taxon>
        <taxon>Actinomycetota</taxon>
        <taxon>Actinomycetes</taxon>
        <taxon>Micrococcales</taxon>
        <taxon>Microbacteriaceae</taxon>
        <taxon>Lysinimonas</taxon>
    </lineage>
</organism>
<evidence type="ECO:0000256" key="2">
    <source>
        <dbReference type="ARBA" id="ARBA00022737"/>
    </source>
</evidence>
<dbReference type="Proteomes" id="UP001596039">
    <property type="component" value="Unassembled WGS sequence"/>
</dbReference>
<name>A0ABW0NRK3_9MICO</name>
<evidence type="ECO:0000313" key="4">
    <source>
        <dbReference type="EMBL" id="MFC5502586.1"/>
    </source>
</evidence>
<dbReference type="CDD" id="cd01449">
    <property type="entry name" value="TST_Repeat_2"/>
    <property type="match status" value="1"/>
</dbReference>
<gene>
    <name evidence="4" type="ORF">ACFPJ4_10075</name>
</gene>
<dbReference type="RefSeq" id="WP_386740276.1">
    <property type="nucleotide sequence ID" value="NZ_JBHSMG010000002.1"/>
</dbReference>
<dbReference type="InterPro" id="IPR001763">
    <property type="entry name" value="Rhodanese-like_dom"/>
</dbReference>
<dbReference type="EC" id="2.8.1.-" evidence="4"/>
<dbReference type="Pfam" id="PF00581">
    <property type="entry name" value="Rhodanese"/>
    <property type="match status" value="2"/>
</dbReference>
<dbReference type="PROSITE" id="PS00380">
    <property type="entry name" value="RHODANESE_1"/>
    <property type="match status" value="1"/>
</dbReference>
<feature type="domain" description="Rhodanese" evidence="3">
    <location>
        <begin position="170"/>
        <end position="281"/>
    </location>
</feature>
<keyword evidence="1 4" id="KW-0808">Transferase</keyword>
<proteinExistence type="predicted"/>
<feature type="domain" description="Rhodanese" evidence="3">
    <location>
        <begin position="23"/>
        <end position="141"/>
    </location>
</feature>
<comment type="caution">
    <text evidence="4">The sequence shown here is derived from an EMBL/GenBank/DDBJ whole genome shotgun (WGS) entry which is preliminary data.</text>
</comment>
<evidence type="ECO:0000259" key="3">
    <source>
        <dbReference type="PROSITE" id="PS50206"/>
    </source>
</evidence>
<dbReference type="InterPro" id="IPR036873">
    <property type="entry name" value="Rhodanese-like_dom_sf"/>
</dbReference>
<dbReference type="PANTHER" id="PTHR11364:SF27">
    <property type="entry name" value="SULFURTRANSFERASE"/>
    <property type="match status" value="1"/>
</dbReference>
<dbReference type="PROSITE" id="PS50206">
    <property type="entry name" value="RHODANESE_3"/>
    <property type="match status" value="2"/>
</dbReference>
<keyword evidence="2" id="KW-0677">Repeat</keyword>
<accession>A0ABW0NRK3</accession>
<reference evidence="5" key="1">
    <citation type="journal article" date="2019" name="Int. J. Syst. Evol. Microbiol.">
        <title>The Global Catalogue of Microorganisms (GCM) 10K type strain sequencing project: providing services to taxonomists for standard genome sequencing and annotation.</title>
        <authorList>
            <consortium name="The Broad Institute Genomics Platform"/>
            <consortium name="The Broad Institute Genome Sequencing Center for Infectious Disease"/>
            <person name="Wu L."/>
            <person name="Ma J."/>
        </authorList>
    </citation>
    <scope>NUCLEOTIDE SEQUENCE [LARGE SCALE GENOMIC DNA]</scope>
    <source>
        <strain evidence="5">CGMCC 4.6997</strain>
    </source>
</reference>
<dbReference type="Gene3D" id="3.40.250.10">
    <property type="entry name" value="Rhodanese-like domain"/>
    <property type="match status" value="2"/>
</dbReference>
<dbReference type="CDD" id="cd01448">
    <property type="entry name" value="TST_Repeat_1"/>
    <property type="match status" value="1"/>
</dbReference>
<dbReference type="SMART" id="SM00450">
    <property type="entry name" value="RHOD"/>
    <property type="match status" value="2"/>
</dbReference>
<dbReference type="GO" id="GO:0016740">
    <property type="term" value="F:transferase activity"/>
    <property type="evidence" value="ECO:0007669"/>
    <property type="project" value="UniProtKB-KW"/>
</dbReference>
<dbReference type="SUPFAM" id="SSF52821">
    <property type="entry name" value="Rhodanese/Cell cycle control phosphatase"/>
    <property type="match status" value="2"/>
</dbReference>
<evidence type="ECO:0000313" key="5">
    <source>
        <dbReference type="Proteomes" id="UP001596039"/>
    </source>
</evidence>
<dbReference type="InterPro" id="IPR001307">
    <property type="entry name" value="Thiosulphate_STrfase_CS"/>
</dbReference>
<evidence type="ECO:0000256" key="1">
    <source>
        <dbReference type="ARBA" id="ARBA00022679"/>
    </source>
</evidence>
<sequence>MSTPVLITADELAATAPGDRLPDGGPLRILDVRWRLDRPDGRQDYLAGHVPGAVYVDLDHQLAAPGAPTDGRHPLPPVERLQEHARSWGIDDGDTVVVYDDLKNLSSARAWWLLRHAGIADVRLLDGSLRAWTDAGHPVETGQPAAPRSGGVRLDFGSLPTLTIDTAAAFPGGGVLLDARAGERFRGEVEPVDPRAGHIPGARSAPTTENVGADGRFLPVEQLRARFAALGAKEGSTVGVYCGSGVTAAHEAVALTLAGFAPALYPGSWSQWSNHADRPVAVGE</sequence>
<protein>
    <submittedName>
        <fullName evidence="4">Sulfurtransferase</fullName>
        <ecNumber evidence="4">2.8.1.-</ecNumber>
    </submittedName>
</protein>
<dbReference type="PANTHER" id="PTHR11364">
    <property type="entry name" value="THIOSULFATE SULFERTANSFERASE"/>
    <property type="match status" value="1"/>
</dbReference>
<dbReference type="EMBL" id="JBHSMG010000002">
    <property type="protein sequence ID" value="MFC5502586.1"/>
    <property type="molecule type" value="Genomic_DNA"/>
</dbReference>
<dbReference type="InterPro" id="IPR045078">
    <property type="entry name" value="TST/MPST-like"/>
</dbReference>
<keyword evidence="5" id="KW-1185">Reference proteome</keyword>